<dbReference type="STRING" id="526226.Gbro_4366"/>
<dbReference type="KEGG" id="gbr:Gbro_4366"/>
<organism evidence="3 4">
    <name type="scientific">Gordonia bronchialis (strain ATCC 25592 / DSM 43247 / BCRC 13721 / JCM 3198 / KCTC 3076 / NBRC 16047 / NCTC 10667)</name>
    <name type="common">Rhodococcus bronchialis</name>
    <dbReference type="NCBI Taxonomy" id="526226"/>
    <lineage>
        <taxon>Bacteria</taxon>
        <taxon>Bacillati</taxon>
        <taxon>Actinomycetota</taxon>
        <taxon>Actinomycetes</taxon>
        <taxon>Mycobacteriales</taxon>
        <taxon>Gordoniaceae</taxon>
        <taxon>Gordonia</taxon>
    </lineage>
</organism>
<keyword evidence="2" id="KW-0812">Transmembrane</keyword>
<evidence type="ECO:0000256" key="2">
    <source>
        <dbReference type="SAM" id="Phobius"/>
    </source>
</evidence>
<evidence type="ECO:0000313" key="4">
    <source>
        <dbReference type="Proteomes" id="UP000001219"/>
    </source>
</evidence>
<sequence>MKHTTDKARTDRSPSGSQTRDRGSVDHRRAPHARAVKAIGLAGYPTLIAGVLLIVLAVGATAGNMALAPWLGLAAVLVTIIAVALLVISRRLAASDGESRVQQDPLQPEVTEEEEELYREHYRGE</sequence>
<reference evidence="3 4" key="2">
    <citation type="journal article" date="2010" name="Stand. Genomic Sci.">
        <title>Complete genome sequence of Gordonia bronchialis type strain (3410).</title>
        <authorList>
            <person name="Ivanova N."/>
            <person name="Sikorski J."/>
            <person name="Jando M."/>
            <person name="Lapidus A."/>
            <person name="Nolan M."/>
            <person name="Lucas S."/>
            <person name="Del Rio T.G."/>
            <person name="Tice H."/>
            <person name="Copeland A."/>
            <person name="Cheng J.F."/>
            <person name="Chen F."/>
            <person name="Bruce D."/>
            <person name="Goodwin L."/>
            <person name="Pitluck S."/>
            <person name="Mavromatis K."/>
            <person name="Ovchinnikova G."/>
            <person name="Pati A."/>
            <person name="Chen A."/>
            <person name="Palaniappan K."/>
            <person name="Land M."/>
            <person name="Hauser L."/>
            <person name="Chang Y.J."/>
            <person name="Jeffries C.D."/>
            <person name="Chain P."/>
            <person name="Saunders E."/>
            <person name="Han C."/>
            <person name="Detter J.C."/>
            <person name="Brettin T."/>
            <person name="Rohde M."/>
            <person name="Goker M."/>
            <person name="Bristow J."/>
            <person name="Eisen J.A."/>
            <person name="Markowitz V."/>
            <person name="Hugenholtz P."/>
            <person name="Klenk H.P."/>
            <person name="Kyrpides N.C."/>
        </authorList>
    </citation>
    <scope>NUCLEOTIDE SEQUENCE [LARGE SCALE GENOMIC DNA]</scope>
    <source>
        <strain evidence="4">ATCC 25592 / DSM 43247 / BCRC 13721 / JCM 3198 / KCTC 3076 / NBRC 16047 / NCTC 10667</strain>
    </source>
</reference>
<feature type="transmembrane region" description="Helical" evidence="2">
    <location>
        <begin position="38"/>
        <end position="61"/>
    </location>
</feature>
<gene>
    <name evidence="3" type="ordered locus">Gbro_4366</name>
</gene>
<feature type="region of interest" description="Disordered" evidence="1">
    <location>
        <begin position="1"/>
        <end position="30"/>
    </location>
</feature>
<keyword evidence="2" id="KW-1133">Transmembrane helix</keyword>
<dbReference type="EMBL" id="CP001802">
    <property type="protein sequence ID" value="ACY23508.1"/>
    <property type="molecule type" value="Genomic_DNA"/>
</dbReference>
<name>D0L622_GORB4</name>
<feature type="transmembrane region" description="Helical" evidence="2">
    <location>
        <begin position="67"/>
        <end position="88"/>
    </location>
</feature>
<protein>
    <recommendedName>
        <fullName evidence="5">Transmembrane protein</fullName>
    </recommendedName>
</protein>
<dbReference type="Proteomes" id="UP000001219">
    <property type="component" value="Chromosome"/>
</dbReference>
<keyword evidence="2" id="KW-0472">Membrane</keyword>
<evidence type="ECO:0000313" key="3">
    <source>
        <dbReference type="EMBL" id="ACY23508.1"/>
    </source>
</evidence>
<feature type="region of interest" description="Disordered" evidence="1">
    <location>
        <begin position="94"/>
        <end position="125"/>
    </location>
</feature>
<dbReference type="RefSeq" id="WP_012835998.1">
    <property type="nucleotide sequence ID" value="NC_013441.1"/>
</dbReference>
<feature type="compositionally biased region" description="Basic and acidic residues" evidence="1">
    <location>
        <begin position="19"/>
        <end position="28"/>
    </location>
</feature>
<dbReference type="AlphaFoldDB" id="D0L622"/>
<dbReference type="HOGENOM" id="CLU_1989479_0_0_11"/>
<evidence type="ECO:0008006" key="5">
    <source>
        <dbReference type="Google" id="ProtNLM"/>
    </source>
</evidence>
<proteinExistence type="predicted"/>
<reference evidence="4" key="1">
    <citation type="submission" date="2009-10" db="EMBL/GenBank/DDBJ databases">
        <title>The complete chromosome of Gordonia bronchialis DSM 43247.</title>
        <authorList>
            <consortium name="US DOE Joint Genome Institute (JGI-PGF)"/>
            <person name="Lucas S."/>
            <person name="Copeland A."/>
            <person name="Lapidus A."/>
            <person name="Glavina del Rio T."/>
            <person name="Dalin E."/>
            <person name="Tice H."/>
            <person name="Bruce D."/>
            <person name="Goodwin L."/>
            <person name="Pitluck S."/>
            <person name="Kyrpides N."/>
            <person name="Mavromatis K."/>
            <person name="Ivanova N."/>
            <person name="Ovchinnikova G."/>
            <person name="Saunders E."/>
            <person name="Brettin T."/>
            <person name="Detter J.C."/>
            <person name="Han C."/>
            <person name="Larimer F."/>
            <person name="Land M."/>
            <person name="Hauser L."/>
            <person name="Markowitz V."/>
            <person name="Cheng J.-F."/>
            <person name="Hugenholtz P."/>
            <person name="Woyke T."/>
            <person name="Wu D."/>
            <person name="Jando M."/>
            <person name="Schneider S."/>
            <person name="Goeker M."/>
            <person name="Klenk H.-P."/>
            <person name="Eisen J.A."/>
        </authorList>
    </citation>
    <scope>NUCLEOTIDE SEQUENCE [LARGE SCALE GENOMIC DNA]</scope>
    <source>
        <strain evidence="4">ATCC 25592 / DSM 43247 / BCRC 13721 / JCM 3198 / KCTC 3076 / NBRC 16047 / NCTC 10667</strain>
    </source>
</reference>
<feature type="compositionally biased region" description="Basic and acidic residues" evidence="1">
    <location>
        <begin position="1"/>
        <end position="12"/>
    </location>
</feature>
<dbReference type="eggNOG" id="ENOG5031W2E">
    <property type="taxonomic scope" value="Bacteria"/>
</dbReference>
<accession>D0L622</accession>
<keyword evidence="4" id="KW-1185">Reference proteome</keyword>
<evidence type="ECO:0000256" key="1">
    <source>
        <dbReference type="SAM" id="MobiDB-lite"/>
    </source>
</evidence>